<evidence type="ECO:0000313" key="2">
    <source>
        <dbReference type="EMBL" id="RVT75354.1"/>
    </source>
</evidence>
<dbReference type="RefSeq" id="WP_128195605.1">
    <property type="nucleotide sequence ID" value="NZ_SACJ01000006.1"/>
</dbReference>
<protein>
    <recommendedName>
        <fullName evidence="4">BcpO-related WXXGXW repeat protein</fullName>
    </recommendedName>
</protein>
<keyword evidence="3" id="KW-1185">Reference proteome</keyword>
<evidence type="ECO:0008006" key="4">
    <source>
        <dbReference type="Google" id="ProtNLM"/>
    </source>
</evidence>
<proteinExistence type="predicted"/>
<keyword evidence="1" id="KW-0732">Signal</keyword>
<gene>
    <name evidence="2" type="ORF">EOD40_11360</name>
</gene>
<sequence>MKKIIFLILLGGFTLTINSCSVGYVAEPPTYVEVNISPRPYPNYIWIEGGWVWSSSRNVYIQKKGYWANPNSARGHRKGEWKKYDRGYRWERR</sequence>
<feature type="chain" id="PRO_5018683765" description="BcpO-related WXXGXW repeat protein" evidence="1">
    <location>
        <begin position="20"/>
        <end position="93"/>
    </location>
</feature>
<dbReference type="OrthoDB" id="799289at2"/>
<dbReference type="Proteomes" id="UP000285211">
    <property type="component" value="Unassembled WGS sequence"/>
</dbReference>
<organism evidence="2 3">
    <name type="scientific">Flavobacterium sufflavum</name>
    <dbReference type="NCBI Taxonomy" id="1921138"/>
    <lineage>
        <taxon>Bacteria</taxon>
        <taxon>Pseudomonadati</taxon>
        <taxon>Bacteroidota</taxon>
        <taxon>Flavobacteriia</taxon>
        <taxon>Flavobacteriales</taxon>
        <taxon>Flavobacteriaceae</taxon>
        <taxon>Flavobacterium</taxon>
    </lineage>
</organism>
<evidence type="ECO:0000313" key="3">
    <source>
        <dbReference type="Proteomes" id="UP000285211"/>
    </source>
</evidence>
<name>A0A3S2U4P6_9FLAO</name>
<dbReference type="EMBL" id="SACJ01000006">
    <property type="protein sequence ID" value="RVT75354.1"/>
    <property type="molecule type" value="Genomic_DNA"/>
</dbReference>
<accession>A0A3S2U4P6</accession>
<evidence type="ECO:0000256" key="1">
    <source>
        <dbReference type="SAM" id="SignalP"/>
    </source>
</evidence>
<dbReference type="AlphaFoldDB" id="A0A3S2U4P6"/>
<comment type="caution">
    <text evidence="2">The sequence shown here is derived from an EMBL/GenBank/DDBJ whole genome shotgun (WGS) entry which is preliminary data.</text>
</comment>
<feature type="signal peptide" evidence="1">
    <location>
        <begin position="1"/>
        <end position="19"/>
    </location>
</feature>
<reference evidence="2 3" key="1">
    <citation type="submission" date="2019-01" db="EMBL/GenBank/DDBJ databases">
        <authorList>
            <person name="Chen W.-M."/>
        </authorList>
    </citation>
    <scope>NUCLEOTIDE SEQUENCE [LARGE SCALE GENOMIC DNA]</scope>
    <source>
        <strain evidence="2 3">BBQ-12</strain>
    </source>
</reference>